<evidence type="ECO:0000313" key="5">
    <source>
        <dbReference type="Proteomes" id="UP000028878"/>
    </source>
</evidence>
<protein>
    <submittedName>
        <fullName evidence="4">Dinb family protein</fullName>
    </submittedName>
</protein>
<dbReference type="Gene3D" id="1.20.120.450">
    <property type="entry name" value="dinb family like domain"/>
    <property type="match status" value="1"/>
</dbReference>
<reference evidence="5" key="1">
    <citation type="submission" date="2014-11" db="EMBL/GenBank/DDBJ databases">
        <title>Draft genome sequence of Hydrogenophaga intermedia S1.</title>
        <authorList>
            <person name="Gan H.M."/>
            <person name="Chew T.H."/>
            <person name="Stolz A."/>
        </authorList>
    </citation>
    <scope>NUCLEOTIDE SEQUENCE [LARGE SCALE GENOMIC DNA]</scope>
    <source>
        <strain evidence="5">S1</strain>
    </source>
</reference>
<feature type="binding site" evidence="3">
    <location>
        <position position="54"/>
    </location>
    <ligand>
        <name>a divalent metal cation</name>
        <dbReference type="ChEBI" id="CHEBI:60240"/>
    </ligand>
</feature>
<name>A0A1L1PL43_HYDIT</name>
<dbReference type="Pfam" id="PF05163">
    <property type="entry name" value="DinB"/>
    <property type="match status" value="1"/>
</dbReference>
<dbReference type="InterPro" id="IPR034660">
    <property type="entry name" value="DinB/YfiT-like"/>
</dbReference>
<feature type="binding site" evidence="3">
    <location>
        <position position="143"/>
    </location>
    <ligand>
        <name>a divalent metal cation</name>
        <dbReference type="ChEBI" id="CHEBI:60240"/>
    </ligand>
</feature>
<evidence type="ECO:0000256" key="3">
    <source>
        <dbReference type="PIRSR" id="PIRSR607837-1"/>
    </source>
</evidence>
<dbReference type="Proteomes" id="UP000028878">
    <property type="component" value="Unassembled WGS sequence"/>
</dbReference>
<dbReference type="PANTHER" id="PTHR37302">
    <property type="entry name" value="SLR1116 PROTEIN"/>
    <property type="match status" value="1"/>
</dbReference>
<gene>
    <name evidence="4" type="ORF">BN948_01174</name>
</gene>
<dbReference type="InterPro" id="IPR007837">
    <property type="entry name" value="DinB"/>
</dbReference>
<dbReference type="AlphaFoldDB" id="A0A1L1PL43"/>
<evidence type="ECO:0000313" key="4">
    <source>
        <dbReference type="EMBL" id="CDN86766.1"/>
    </source>
</evidence>
<accession>A0A1L1PL43</accession>
<comment type="similarity">
    <text evidence="1">Belongs to the DinB family.</text>
</comment>
<evidence type="ECO:0000256" key="1">
    <source>
        <dbReference type="ARBA" id="ARBA00008635"/>
    </source>
</evidence>
<keyword evidence="2 3" id="KW-0479">Metal-binding</keyword>
<organism evidence="4 5">
    <name type="scientific">Hydrogenophaga intermedia</name>
    <dbReference type="NCBI Taxonomy" id="65786"/>
    <lineage>
        <taxon>Bacteria</taxon>
        <taxon>Pseudomonadati</taxon>
        <taxon>Pseudomonadota</taxon>
        <taxon>Betaproteobacteria</taxon>
        <taxon>Burkholderiales</taxon>
        <taxon>Comamonadaceae</taxon>
        <taxon>Hydrogenophaga</taxon>
    </lineage>
</organism>
<proteinExistence type="inferred from homology"/>
<dbReference type="PANTHER" id="PTHR37302:SF1">
    <property type="entry name" value="PROTEIN DINB"/>
    <property type="match status" value="1"/>
</dbReference>
<dbReference type="SUPFAM" id="SSF109854">
    <property type="entry name" value="DinB/YfiT-like putative metalloenzymes"/>
    <property type="match status" value="1"/>
</dbReference>
<feature type="binding site" evidence="3">
    <location>
        <position position="139"/>
    </location>
    <ligand>
        <name>a divalent metal cation</name>
        <dbReference type="ChEBI" id="CHEBI:60240"/>
    </ligand>
</feature>
<dbReference type="EMBL" id="CCAE010000006">
    <property type="protein sequence ID" value="CDN86766.1"/>
    <property type="molecule type" value="Genomic_DNA"/>
</dbReference>
<sequence>MAAMSPWRGHFLTFARYHAWATRRLLDAVAPLSDEAYRRDVGLFFKSVHGTLNHLLVGETLLWFRRFAHGESPALKLDMEAEPDRARLAQAVLDGAMAWEAAISAWPAERFDGRIRYTRMTGAVVDLPFAPTLAHVFNHATHHRGQITAALTLLGQPGPELDLVYFLQMQEAQTG</sequence>
<dbReference type="GO" id="GO:0046872">
    <property type="term" value="F:metal ion binding"/>
    <property type="evidence" value="ECO:0007669"/>
    <property type="project" value="UniProtKB-KW"/>
</dbReference>
<dbReference type="RefSeq" id="WP_009516640.1">
    <property type="nucleotide sequence ID" value="NZ_CCAE010000006.1"/>
</dbReference>
<evidence type="ECO:0000256" key="2">
    <source>
        <dbReference type="ARBA" id="ARBA00022723"/>
    </source>
</evidence>
<keyword evidence="5" id="KW-1185">Reference proteome</keyword>